<organism evidence="8">
    <name type="scientific">uncultured euryarchaeote Rifle_16ft_4_minimus_1523</name>
    <dbReference type="NCBI Taxonomy" id="1665189"/>
    <lineage>
        <taxon>Archaea</taxon>
        <taxon>Methanobacteriati</taxon>
        <taxon>Methanobacteriota</taxon>
        <taxon>environmental samples</taxon>
    </lineage>
</organism>
<dbReference type="PIRSF" id="PIRSF002144">
    <property type="entry name" value="Ribosomal_S19"/>
    <property type="match status" value="1"/>
</dbReference>
<dbReference type="GO" id="GO:0003735">
    <property type="term" value="F:structural constituent of ribosome"/>
    <property type="evidence" value="ECO:0007669"/>
    <property type="project" value="UniProtKB-UniRule"/>
</dbReference>
<dbReference type="EMBL" id="KT006955">
    <property type="protein sequence ID" value="AKQ01199.1"/>
    <property type="molecule type" value="Genomic_DNA"/>
</dbReference>
<dbReference type="GO" id="GO:0022627">
    <property type="term" value="C:cytosolic small ribosomal subunit"/>
    <property type="evidence" value="ECO:0007669"/>
    <property type="project" value="UniProtKB-UniRule"/>
</dbReference>
<dbReference type="HAMAP" id="MF_00531">
    <property type="entry name" value="Ribosomal_uS19"/>
    <property type="match status" value="1"/>
</dbReference>
<protein>
    <recommendedName>
        <fullName evidence="5 6">Small ribosomal subunit protein uS19</fullName>
    </recommendedName>
</protein>
<evidence type="ECO:0000256" key="1">
    <source>
        <dbReference type="ARBA" id="ARBA00003239"/>
    </source>
</evidence>
<keyword evidence="6" id="KW-0694">RNA-binding</keyword>
<dbReference type="InterPro" id="IPR002222">
    <property type="entry name" value="Ribosomal_uS19"/>
</dbReference>
<dbReference type="GO" id="GO:0019843">
    <property type="term" value="F:rRNA binding"/>
    <property type="evidence" value="ECO:0007669"/>
    <property type="project" value="UniProtKB-UniRule"/>
</dbReference>
<dbReference type="InterPro" id="IPR023575">
    <property type="entry name" value="Ribosomal_uS19_SF"/>
</dbReference>
<keyword evidence="6" id="KW-0699">rRNA-binding</keyword>
<reference evidence="8" key="1">
    <citation type="journal article" date="2015" name="ISME J.">
        <title>Aquifer environment selects for microbial species cohorts in sediment and groundwater.</title>
        <authorList>
            <person name="Hug L.A."/>
            <person name="Thomas B.C."/>
            <person name="Brown C.T."/>
            <person name="Frischkorn K.R."/>
            <person name="Williams K.H."/>
            <person name="Tringe S.G."/>
            <person name="Banfield J.F."/>
        </authorList>
    </citation>
    <scope>NUCLEOTIDE SEQUENCE</scope>
</reference>
<keyword evidence="3 6" id="KW-0689">Ribosomal protein</keyword>
<dbReference type="AlphaFoldDB" id="A0A0H4TKZ9"/>
<dbReference type="Gene3D" id="3.30.860.10">
    <property type="entry name" value="30s Ribosomal Protein S19, Chain A"/>
    <property type="match status" value="1"/>
</dbReference>
<dbReference type="Pfam" id="PF00203">
    <property type="entry name" value="Ribosomal_S19"/>
    <property type="match status" value="1"/>
</dbReference>
<dbReference type="InterPro" id="IPR020934">
    <property type="entry name" value="Ribosomal_uS19_CS"/>
</dbReference>
<sequence length="137" mass="15589">MARKESSKIPKRKGEFTFRGKSLEELKKLTLDEFALLVPARQRRAMQRGFSEDHKKLLHKVKIKDPGIRTHLRDMIVLPEMVGLKIAIHSGKEFTPVEIIPEMLGHYFGEFVLTRKKVSHGAAGIGATRSSKFIPLK</sequence>
<dbReference type="PANTHER" id="PTHR11880:SF2">
    <property type="entry name" value="SMALL RIBOSOMAL SUBUNIT PROTEIN US19"/>
    <property type="match status" value="1"/>
</dbReference>
<evidence type="ECO:0000256" key="6">
    <source>
        <dbReference type="HAMAP-Rule" id="MF_00531"/>
    </source>
</evidence>
<dbReference type="PRINTS" id="PR00975">
    <property type="entry name" value="RIBOSOMALS19"/>
</dbReference>
<gene>
    <name evidence="6" type="primary">rps19p</name>
</gene>
<accession>A0A0H4TKZ9</accession>
<keyword evidence="4 6" id="KW-0687">Ribonucleoprotein</keyword>
<dbReference type="NCBIfam" id="TIGR01025">
    <property type="entry name" value="uS19_arch"/>
    <property type="match status" value="1"/>
</dbReference>
<dbReference type="SUPFAM" id="SSF54570">
    <property type="entry name" value="Ribosomal protein S19"/>
    <property type="match status" value="1"/>
</dbReference>
<evidence type="ECO:0000256" key="4">
    <source>
        <dbReference type="ARBA" id="ARBA00023274"/>
    </source>
</evidence>
<name>A0A0H4TKZ9_9EURY</name>
<dbReference type="GO" id="GO:0000028">
    <property type="term" value="P:ribosomal small subunit assembly"/>
    <property type="evidence" value="ECO:0007669"/>
    <property type="project" value="TreeGrafter"/>
</dbReference>
<proteinExistence type="inferred from homology"/>
<evidence type="ECO:0000313" key="8">
    <source>
        <dbReference type="EMBL" id="AKQ01199.1"/>
    </source>
</evidence>
<evidence type="ECO:0000256" key="5">
    <source>
        <dbReference type="ARBA" id="ARBA00035163"/>
    </source>
</evidence>
<evidence type="ECO:0000256" key="7">
    <source>
        <dbReference type="RuleBase" id="RU003485"/>
    </source>
</evidence>
<dbReference type="PANTHER" id="PTHR11880">
    <property type="entry name" value="RIBOSOMAL PROTEIN S19P FAMILY MEMBER"/>
    <property type="match status" value="1"/>
</dbReference>
<dbReference type="PROSITE" id="PS00323">
    <property type="entry name" value="RIBOSOMAL_S19"/>
    <property type="match status" value="1"/>
</dbReference>
<evidence type="ECO:0000256" key="3">
    <source>
        <dbReference type="ARBA" id="ARBA00022980"/>
    </source>
</evidence>
<evidence type="ECO:0000256" key="2">
    <source>
        <dbReference type="ARBA" id="ARBA00007345"/>
    </source>
</evidence>
<dbReference type="NCBIfam" id="NF003121">
    <property type="entry name" value="PRK04038.1"/>
    <property type="match status" value="1"/>
</dbReference>
<comment type="similarity">
    <text evidence="2 6 7">Belongs to the universal ribosomal protein uS19 family.</text>
</comment>
<dbReference type="GO" id="GO:0006412">
    <property type="term" value="P:translation"/>
    <property type="evidence" value="ECO:0007669"/>
    <property type="project" value="UniProtKB-UniRule"/>
</dbReference>
<comment type="function">
    <text evidence="1 6">Protein S19 forms a complex with S13 that binds strongly to the 16S ribosomal RNA.</text>
</comment>
<dbReference type="FunFam" id="3.30.860.10:FF:000002">
    <property type="entry name" value="40S ribosomal protein S15"/>
    <property type="match status" value="1"/>
</dbReference>
<dbReference type="InterPro" id="IPR005713">
    <property type="entry name" value="Ribosomal_uS19_euk/arc"/>
</dbReference>